<proteinExistence type="predicted"/>
<dbReference type="InterPro" id="IPR018200">
    <property type="entry name" value="USP_CS"/>
</dbReference>
<dbReference type="InterPro" id="IPR001394">
    <property type="entry name" value="Peptidase_C19_UCH"/>
</dbReference>
<sequence length="331" mass="37252">MSKIAKQGAILESEVDSRPRGKRTPPRLAASAGSSSTRFLLSTPPKRCIDSSPPSPENTPPNFGAWNPIQSTDLASPRGAGKRGEYFLDGYVQKNDAKIANEFMEVVREIYRETEEDEDCIHNYYFHGSCSAAFSPRTFVERFTSEAPLFGDGGQHDCHEFIRALVDQLSDDLKDMTRCREFKRRLESENMSDEMSIRDQAESSWEKHLATNSSLVTDIFGGQLISTIRCEACGHEKRFGNEQQKIGTSVEYPCSDLDVSALAYGDNTDAPRYDLYAVSDHHGSVNFGHYTSSCKLVTEEAFYSFNDEEVDEMVDLDGSKVYILFYKLRNK</sequence>
<comment type="caution">
    <text evidence="3">The sequence shown here is derived from an EMBL/GenBank/DDBJ whole genome shotgun (WGS) entry which is preliminary data.</text>
</comment>
<feature type="domain" description="USP" evidence="2">
    <location>
        <begin position="63"/>
        <end position="329"/>
    </location>
</feature>
<dbReference type="EMBL" id="AGNL01011720">
    <property type="protein sequence ID" value="EJK68235.1"/>
    <property type="molecule type" value="Genomic_DNA"/>
</dbReference>
<feature type="region of interest" description="Disordered" evidence="1">
    <location>
        <begin position="1"/>
        <end position="64"/>
    </location>
</feature>
<evidence type="ECO:0000313" key="4">
    <source>
        <dbReference type="Proteomes" id="UP000266841"/>
    </source>
</evidence>
<dbReference type="InterPro" id="IPR038765">
    <property type="entry name" value="Papain-like_cys_pep_sf"/>
</dbReference>
<evidence type="ECO:0000259" key="2">
    <source>
        <dbReference type="PROSITE" id="PS50235"/>
    </source>
</evidence>
<dbReference type="OrthoDB" id="27652at2759"/>
<dbReference type="PROSITE" id="PS00973">
    <property type="entry name" value="USP_2"/>
    <property type="match status" value="1"/>
</dbReference>
<dbReference type="PANTHER" id="PTHR21646:SF23">
    <property type="entry name" value="UBIQUITIN CARBOXYL-TERMINAL HYDROLASE USP2"/>
    <property type="match status" value="1"/>
</dbReference>
<dbReference type="SUPFAM" id="SSF54001">
    <property type="entry name" value="Cysteine proteinases"/>
    <property type="match status" value="1"/>
</dbReference>
<organism evidence="3 4">
    <name type="scientific">Thalassiosira oceanica</name>
    <name type="common">Marine diatom</name>
    <dbReference type="NCBI Taxonomy" id="159749"/>
    <lineage>
        <taxon>Eukaryota</taxon>
        <taxon>Sar</taxon>
        <taxon>Stramenopiles</taxon>
        <taxon>Ochrophyta</taxon>
        <taxon>Bacillariophyta</taxon>
        <taxon>Coscinodiscophyceae</taxon>
        <taxon>Thalassiosirophycidae</taxon>
        <taxon>Thalassiosirales</taxon>
        <taxon>Thalassiosiraceae</taxon>
        <taxon>Thalassiosira</taxon>
    </lineage>
</organism>
<evidence type="ECO:0000313" key="3">
    <source>
        <dbReference type="EMBL" id="EJK68235.1"/>
    </source>
</evidence>
<dbReference type="GO" id="GO:0016579">
    <property type="term" value="P:protein deubiquitination"/>
    <property type="evidence" value="ECO:0007669"/>
    <property type="project" value="InterPro"/>
</dbReference>
<dbReference type="Gene3D" id="3.90.70.10">
    <property type="entry name" value="Cysteine proteinases"/>
    <property type="match status" value="2"/>
</dbReference>
<accession>K0SS89</accession>
<name>K0SS89_THAOC</name>
<protein>
    <recommendedName>
        <fullName evidence="2">USP domain-containing protein</fullName>
    </recommendedName>
</protein>
<dbReference type="GO" id="GO:0004843">
    <property type="term" value="F:cysteine-type deubiquitinase activity"/>
    <property type="evidence" value="ECO:0007669"/>
    <property type="project" value="InterPro"/>
</dbReference>
<keyword evidence="4" id="KW-1185">Reference proteome</keyword>
<dbReference type="eggNOG" id="KOG1868">
    <property type="taxonomic scope" value="Eukaryota"/>
</dbReference>
<dbReference type="Pfam" id="PF00443">
    <property type="entry name" value="UCH"/>
    <property type="match status" value="1"/>
</dbReference>
<dbReference type="InterPro" id="IPR028889">
    <property type="entry name" value="USP"/>
</dbReference>
<dbReference type="InterPro" id="IPR050185">
    <property type="entry name" value="Ub_carboxyl-term_hydrolase"/>
</dbReference>
<dbReference type="PROSITE" id="PS50235">
    <property type="entry name" value="USP_3"/>
    <property type="match status" value="1"/>
</dbReference>
<dbReference type="OMA" id="TIRCEAC"/>
<gene>
    <name evidence="3" type="ORF">THAOC_10607</name>
</gene>
<dbReference type="Proteomes" id="UP000266841">
    <property type="component" value="Unassembled WGS sequence"/>
</dbReference>
<reference evidence="3 4" key="1">
    <citation type="journal article" date="2012" name="Genome Biol.">
        <title>Genome and low-iron response of an oceanic diatom adapted to chronic iron limitation.</title>
        <authorList>
            <person name="Lommer M."/>
            <person name="Specht M."/>
            <person name="Roy A.S."/>
            <person name="Kraemer L."/>
            <person name="Andreson R."/>
            <person name="Gutowska M.A."/>
            <person name="Wolf J."/>
            <person name="Bergner S.V."/>
            <person name="Schilhabel M.B."/>
            <person name="Klostermeier U.C."/>
            <person name="Beiko R.G."/>
            <person name="Rosenstiel P."/>
            <person name="Hippler M."/>
            <person name="Laroche J."/>
        </authorList>
    </citation>
    <scope>NUCLEOTIDE SEQUENCE [LARGE SCALE GENOMIC DNA]</scope>
    <source>
        <strain evidence="3 4">CCMP1005</strain>
    </source>
</reference>
<evidence type="ECO:0000256" key="1">
    <source>
        <dbReference type="SAM" id="MobiDB-lite"/>
    </source>
</evidence>
<dbReference type="AlphaFoldDB" id="K0SS89"/>
<dbReference type="PANTHER" id="PTHR21646">
    <property type="entry name" value="UBIQUITIN CARBOXYL-TERMINAL HYDROLASE"/>
    <property type="match status" value="1"/>
</dbReference>